<evidence type="ECO:0000256" key="1">
    <source>
        <dbReference type="ARBA" id="ARBA00006987"/>
    </source>
</evidence>
<dbReference type="InterPro" id="IPR042100">
    <property type="entry name" value="Bug_dom1"/>
</dbReference>
<evidence type="ECO:0000313" key="4">
    <source>
        <dbReference type="Proteomes" id="UP000252357"/>
    </source>
</evidence>
<comment type="caution">
    <text evidence="3">The sequence shown here is derived from an EMBL/GenBank/DDBJ whole genome shotgun (WGS) entry which is preliminary data.</text>
</comment>
<dbReference type="PANTHER" id="PTHR42928">
    <property type="entry name" value="TRICARBOXYLATE-BINDING PROTEIN"/>
    <property type="match status" value="1"/>
</dbReference>
<dbReference type="EMBL" id="QPGB01000007">
    <property type="protein sequence ID" value="RCS56510.1"/>
    <property type="molecule type" value="Genomic_DNA"/>
</dbReference>
<proteinExistence type="inferred from homology"/>
<keyword evidence="4" id="KW-1185">Reference proteome</keyword>
<dbReference type="Gene3D" id="3.40.190.10">
    <property type="entry name" value="Periplasmic binding protein-like II"/>
    <property type="match status" value="1"/>
</dbReference>
<name>A0A368KYK1_9BURK</name>
<comment type="similarity">
    <text evidence="1">Belongs to the UPF0065 (bug) family.</text>
</comment>
<dbReference type="OrthoDB" id="8678477at2"/>
<gene>
    <name evidence="3" type="ORF">DU000_12370</name>
</gene>
<sequence length="327" mass="34676">MQLNGIKKATLSLFGILALSTGIAQANDYPNKPVKVIVPFAPGGTTDIVARLMADKMSQVMGQPFIVENRAGAGGAIGTKAIADAPADGYTIGMSTVSSLAVNPACNPKLFYDPMKDFTYVTNIAGVPNVMTINPTKLPSNFKDALKTIQEKPGKFTYASSGACGIGHMMGELFEESAKAFMVHIPYRGAGPALTDLLGGQVDAMFDNLPSSIPHLQSGKIKALAVAAPRRLDILPDVPTFIELGHPAVNEQATYGFIGPANMPADIVKKLHEAVIKVVALADVKEKLKGQGASAIANSPTEFKKQTEAELNKMKHIVKTKNIKFDN</sequence>
<keyword evidence="2" id="KW-0732">Signal</keyword>
<dbReference type="PIRSF" id="PIRSF017082">
    <property type="entry name" value="YflP"/>
    <property type="match status" value="1"/>
</dbReference>
<evidence type="ECO:0000256" key="2">
    <source>
        <dbReference type="SAM" id="SignalP"/>
    </source>
</evidence>
<dbReference type="Proteomes" id="UP000252357">
    <property type="component" value="Unassembled WGS sequence"/>
</dbReference>
<dbReference type="AlphaFoldDB" id="A0A368KYK1"/>
<dbReference type="RefSeq" id="WP_114403719.1">
    <property type="nucleotide sequence ID" value="NZ_QPGB01000007.1"/>
</dbReference>
<protein>
    <submittedName>
        <fullName evidence="3">Tripartite tricarboxylate transporter substrate binding protein BugE</fullName>
    </submittedName>
</protein>
<reference evidence="3 4" key="1">
    <citation type="journal article" date="2018" name="Int. J. Syst. Evol. Microbiol.">
        <title>Parvibium lacunae gen. nov., sp. nov., a new member of the family Alcaligenaceae isolated from a freshwater pond.</title>
        <authorList>
            <person name="Chen W.M."/>
            <person name="Xie P.B."/>
            <person name="Hsu M.Y."/>
            <person name="Sheu S.Y."/>
        </authorList>
    </citation>
    <scope>NUCLEOTIDE SEQUENCE [LARGE SCALE GENOMIC DNA]</scope>
    <source>
        <strain evidence="3 4">KMB9</strain>
    </source>
</reference>
<dbReference type="Pfam" id="PF03401">
    <property type="entry name" value="TctC"/>
    <property type="match status" value="1"/>
</dbReference>
<dbReference type="PANTHER" id="PTHR42928:SF5">
    <property type="entry name" value="BLR1237 PROTEIN"/>
    <property type="match status" value="1"/>
</dbReference>
<evidence type="ECO:0000313" key="3">
    <source>
        <dbReference type="EMBL" id="RCS56510.1"/>
    </source>
</evidence>
<organism evidence="3 4">
    <name type="scientific">Parvibium lacunae</name>
    <dbReference type="NCBI Taxonomy" id="1888893"/>
    <lineage>
        <taxon>Bacteria</taxon>
        <taxon>Pseudomonadati</taxon>
        <taxon>Pseudomonadota</taxon>
        <taxon>Betaproteobacteria</taxon>
        <taxon>Burkholderiales</taxon>
        <taxon>Alcaligenaceae</taxon>
        <taxon>Parvibium</taxon>
    </lineage>
</organism>
<accession>A0A368KYK1</accession>
<dbReference type="SUPFAM" id="SSF53850">
    <property type="entry name" value="Periplasmic binding protein-like II"/>
    <property type="match status" value="1"/>
</dbReference>
<feature type="signal peptide" evidence="2">
    <location>
        <begin position="1"/>
        <end position="26"/>
    </location>
</feature>
<dbReference type="InterPro" id="IPR005064">
    <property type="entry name" value="BUG"/>
</dbReference>
<feature type="chain" id="PRO_5016702829" evidence="2">
    <location>
        <begin position="27"/>
        <end position="327"/>
    </location>
</feature>
<dbReference type="Gene3D" id="3.40.190.150">
    <property type="entry name" value="Bordetella uptake gene, domain 1"/>
    <property type="match status" value="1"/>
</dbReference>
<dbReference type="CDD" id="cd13577">
    <property type="entry name" value="PBP2_BugE_Glu"/>
    <property type="match status" value="1"/>
</dbReference>